<name>A0A1Y2LJ61_EPING</name>
<dbReference type="Proteomes" id="UP000193240">
    <property type="component" value="Unassembled WGS sequence"/>
</dbReference>
<organism evidence="2 3">
    <name type="scientific">Epicoccum nigrum</name>
    <name type="common">Soil fungus</name>
    <name type="synonym">Epicoccum purpurascens</name>
    <dbReference type="NCBI Taxonomy" id="105696"/>
    <lineage>
        <taxon>Eukaryota</taxon>
        <taxon>Fungi</taxon>
        <taxon>Dikarya</taxon>
        <taxon>Ascomycota</taxon>
        <taxon>Pezizomycotina</taxon>
        <taxon>Dothideomycetes</taxon>
        <taxon>Pleosporomycetidae</taxon>
        <taxon>Pleosporales</taxon>
        <taxon>Pleosporineae</taxon>
        <taxon>Didymellaceae</taxon>
        <taxon>Epicoccum</taxon>
    </lineage>
</organism>
<sequence>MELPDIQDARPLSLPNTTEVFQILPATSQNTTDPQNGSSGWGSVYDAHPLRRPNTTRVLEILPATTQDMTDTISCRLSVISLDPPFWPRAHNLLFVDYALDYRAVSYEWGDPSITHDIIIDDNPFPIRANLWNFLSQARREGFSRALWIDAICINQKDIEERSSQVAIMGLIYSKAMDVRAWVGLGTERHYLAFQHIAEIDWQVEVIEVQQVEHGQQSRAIERRLDSVSIVLHLEYWSRLWIIQEYALARSVTIQCGPQVLPGVTLDHLANVVGLLNKARSRSYGSSLFHSAGVRVLLSRRFHTGKSRLAIPAGLYLCILIIESQGAKASYTDLHDQVYALLSLNSIARSEIKPDYRKPLLQLFLEVILFLDGESETDPESISFMTQATVMMQKRLSLHDCSEATQARLRLKAYLESDNRRLYRRITRVIAQVLQRDIYLFLAKLL</sequence>
<gene>
    <name evidence="2" type="ORF">B5807_11883</name>
</gene>
<dbReference type="AlphaFoldDB" id="A0A1Y2LJ61"/>
<dbReference type="InParanoid" id="A0A1Y2LJ61"/>
<dbReference type="InterPro" id="IPR010730">
    <property type="entry name" value="HET"/>
</dbReference>
<keyword evidence="3" id="KW-1185">Reference proteome</keyword>
<protein>
    <recommendedName>
        <fullName evidence="1">Heterokaryon incompatibility domain-containing protein</fullName>
    </recommendedName>
</protein>
<proteinExistence type="predicted"/>
<dbReference type="Pfam" id="PF06985">
    <property type="entry name" value="HET"/>
    <property type="match status" value="1"/>
</dbReference>
<evidence type="ECO:0000259" key="1">
    <source>
        <dbReference type="Pfam" id="PF06985"/>
    </source>
</evidence>
<evidence type="ECO:0000313" key="2">
    <source>
        <dbReference type="EMBL" id="OSS43542.1"/>
    </source>
</evidence>
<dbReference type="InterPro" id="IPR052895">
    <property type="entry name" value="HetReg/Transcr_Mod"/>
</dbReference>
<dbReference type="PANTHER" id="PTHR24148">
    <property type="entry name" value="ANKYRIN REPEAT DOMAIN-CONTAINING PROTEIN 39 HOMOLOG-RELATED"/>
    <property type="match status" value="1"/>
</dbReference>
<dbReference type="PANTHER" id="PTHR24148:SF64">
    <property type="entry name" value="HETEROKARYON INCOMPATIBILITY DOMAIN-CONTAINING PROTEIN"/>
    <property type="match status" value="1"/>
</dbReference>
<feature type="domain" description="Heterokaryon incompatibility" evidence="1">
    <location>
        <begin position="102"/>
        <end position="245"/>
    </location>
</feature>
<accession>A0A1Y2LJ61</accession>
<dbReference type="EMBL" id="KZ107864">
    <property type="protein sequence ID" value="OSS43542.1"/>
    <property type="molecule type" value="Genomic_DNA"/>
</dbReference>
<evidence type="ECO:0000313" key="3">
    <source>
        <dbReference type="Proteomes" id="UP000193240"/>
    </source>
</evidence>
<dbReference type="STRING" id="105696.A0A1Y2LJ61"/>
<reference evidence="2 3" key="1">
    <citation type="journal article" date="2017" name="Genome Announc.">
        <title>Genome sequence of the saprophytic ascomycete Epicoccum nigrum ICMP 19927 strain isolated from New Zealand.</title>
        <authorList>
            <person name="Fokin M."/>
            <person name="Fleetwood D."/>
            <person name="Weir B.S."/>
            <person name="Villas-Boas S.G."/>
        </authorList>
    </citation>
    <scope>NUCLEOTIDE SEQUENCE [LARGE SCALE GENOMIC DNA]</scope>
    <source>
        <strain evidence="2 3">ICMP 19927</strain>
    </source>
</reference>